<name>A0ABX6VAW7_9GAMM</name>
<proteinExistence type="predicted"/>
<evidence type="ECO:0000256" key="1">
    <source>
        <dbReference type="SAM" id="SignalP"/>
    </source>
</evidence>
<protein>
    <recommendedName>
        <fullName evidence="4">Orphan protein</fullName>
    </recommendedName>
</protein>
<keyword evidence="1" id="KW-0732">Signal</keyword>
<keyword evidence="3" id="KW-1185">Reference proteome</keyword>
<organism evidence="2 3">
    <name type="scientific">Shewanella eurypsychrophilus</name>
    <dbReference type="NCBI Taxonomy" id="2593656"/>
    <lineage>
        <taxon>Bacteria</taxon>
        <taxon>Pseudomonadati</taxon>
        <taxon>Pseudomonadota</taxon>
        <taxon>Gammaproteobacteria</taxon>
        <taxon>Alteromonadales</taxon>
        <taxon>Shewanellaceae</taxon>
        <taxon>Shewanella</taxon>
    </lineage>
</organism>
<dbReference type="RefSeq" id="WP_142873762.1">
    <property type="nucleotide sequence ID" value="NZ_CP045503.2"/>
</dbReference>
<dbReference type="EMBL" id="CP045503">
    <property type="protein sequence ID" value="QPG59808.1"/>
    <property type="molecule type" value="Genomic_DNA"/>
</dbReference>
<evidence type="ECO:0008006" key="4">
    <source>
        <dbReference type="Google" id="ProtNLM"/>
    </source>
</evidence>
<feature type="chain" id="PRO_5046601759" description="Orphan protein" evidence="1">
    <location>
        <begin position="35"/>
        <end position="105"/>
    </location>
</feature>
<evidence type="ECO:0000313" key="2">
    <source>
        <dbReference type="EMBL" id="QPG59808.1"/>
    </source>
</evidence>
<reference evidence="2" key="1">
    <citation type="submission" date="2021-07" db="EMBL/GenBank/DDBJ databases">
        <title>Shewanella sp. YLB-07 whole genome sequence.</title>
        <authorList>
            <person name="Yu L."/>
        </authorList>
    </citation>
    <scope>NUCLEOTIDE SEQUENCE</scope>
    <source>
        <strain evidence="2">YLB-08</strain>
    </source>
</reference>
<sequence length="105" mass="11686">MSHSITKTKVNFSGKIALASVFLIAAMITGQAQANQFTPSEQVAVDQHLEIIANQQELSDEAMIQNQQQDFDAGLESAEDKFMNSICDEHGREYDNATEVCYEQQ</sequence>
<feature type="signal peptide" evidence="1">
    <location>
        <begin position="1"/>
        <end position="34"/>
    </location>
</feature>
<evidence type="ECO:0000313" key="3">
    <source>
        <dbReference type="Proteomes" id="UP000316416"/>
    </source>
</evidence>
<dbReference type="Proteomes" id="UP000316416">
    <property type="component" value="Chromosome"/>
</dbReference>
<gene>
    <name evidence="2" type="ORF">FM038_022380</name>
</gene>
<accession>A0ABX6VAW7</accession>